<comment type="subcellular location">
    <subcellularLocation>
        <location evidence="1">Secreted</location>
        <location evidence="1">Cell wall</location>
        <topology evidence="1">Peptidoglycan-anchor</topology>
    </subcellularLocation>
</comment>
<dbReference type="Pfam" id="PF00149">
    <property type="entry name" value="Metallophos"/>
    <property type="match status" value="1"/>
</dbReference>
<sequence>MIIYWCMTVNGGNEMKALLLKTSVWLVLLFSAMGLWQVSSAAEQHTPMKAHAVTVIDKATTDKQQVTPTKEAAAHQSGEAAATNVSASVQGTADDTNNKVTSNAPSNKPSTAVSTTVNETRDVDTQQASTQKPTQSATFTLSNAKTASLSPRMFAANAPQTTTHKILHTNDIHGRLAEEKGRVIGMAKLKTVKEQEKPDLMLDAGDAFQGLPLSNQSKGEEMAKAMNAVGYDAMAVGNHEFDFGYDQLKKLEGMLDFPMLSTNVYKDGKRAFKPSTIVTKKGIRYGIIGVTTPETKTKTRPEGIKGVEFRDPLQSVTAEMMRIYKDVDTFVVISHLGIDPSTQETWRGDYLVKQLSQNPQLKKRITVIDGHSHTVLQNGQIYNDDALAQTGTALANIGKITFNYRNGEVSNIKPSLINVKDVENVTPNKALAEQINQADQTFRAQTAEVIIPNNTIDFKGERDDVRTRETNLGNAIADAMEAYGVKNFSKKTDFAVTNGGGIRASIAKGKVTRYDLISVLPFGNTIAQIDVKGSDVWTAFEHSLGAPTTQKDGKTVLTANGGLLHISDSIRVYYDMNKPSGKRINAIQILNKETGKFENIDLKRVYHVTMNDFTASGGDGYSMFGGPREEGISLDQVLASYLKTANLAKYDTTKPQRMLLGKPAVSEQPAKGQQGSKGSKSGKDAQPIGKDKVMDPAKQPAPSKVVLLPTNRGTVSSGREGSDRALEGTAVSSKSGKQLASMSAPKGSTHEKQLPKTGTDQSSSPAAMFVLVVGIGLIATVRRRKAS</sequence>
<protein>
    <submittedName>
        <fullName evidence="9">5'-nucleotidase</fullName>
        <ecNumber evidence="9">3.1.3.5</ecNumber>
    </submittedName>
</protein>
<evidence type="ECO:0000256" key="6">
    <source>
        <dbReference type="SAM" id="MobiDB-lite"/>
    </source>
</evidence>
<evidence type="ECO:0000256" key="2">
    <source>
        <dbReference type="ARBA" id="ARBA00022512"/>
    </source>
</evidence>
<dbReference type="FunFam" id="3.90.780.10:FF:000012">
    <property type="entry name" value="LPXTG cell wall anchor domain-containing protein"/>
    <property type="match status" value="1"/>
</dbReference>
<keyword evidence="9" id="KW-0378">Hydrolase</keyword>
<dbReference type="AlphaFoldDB" id="A0ABC9PWM8"/>
<evidence type="ECO:0000256" key="4">
    <source>
        <dbReference type="ARBA" id="ARBA00022729"/>
    </source>
</evidence>
<dbReference type="PANTHER" id="PTHR11575">
    <property type="entry name" value="5'-NUCLEOTIDASE-RELATED"/>
    <property type="match status" value="1"/>
</dbReference>
<dbReference type="SUPFAM" id="SSF56300">
    <property type="entry name" value="Metallo-dependent phosphatases"/>
    <property type="match status" value="1"/>
</dbReference>
<keyword evidence="4" id="KW-0732">Signal</keyword>
<keyword evidence="7" id="KW-1133">Transmembrane helix</keyword>
<feature type="region of interest" description="Disordered" evidence="6">
    <location>
        <begin position="663"/>
        <end position="765"/>
    </location>
</feature>
<feature type="compositionally biased region" description="Polar residues" evidence="6">
    <location>
        <begin position="83"/>
        <end position="118"/>
    </location>
</feature>
<evidence type="ECO:0000313" key="9">
    <source>
        <dbReference type="EMBL" id="EIA12923.1"/>
    </source>
</evidence>
<feature type="compositionally biased region" description="Polar residues" evidence="6">
    <location>
        <begin position="125"/>
        <end position="138"/>
    </location>
</feature>
<dbReference type="Gene3D" id="3.90.780.10">
    <property type="entry name" value="5'-Nucleotidase, C-terminal domain"/>
    <property type="match status" value="1"/>
</dbReference>
<evidence type="ECO:0000256" key="1">
    <source>
        <dbReference type="ARBA" id="ARBA00004168"/>
    </source>
</evidence>
<dbReference type="InterPro" id="IPR006179">
    <property type="entry name" value="5_nucleotidase/apyrase"/>
</dbReference>
<evidence type="ECO:0000256" key="3">
    <source>
        <dbReference type="ARBA" id="ARBA00022525"/>
    </source>
</evidence>
<dbReference type="PROSITE" id="PS00786">
    <property type="entry name" value="5_NUCLEOTIDASE_2"/>
    <property type="match status" value="1"/>
</dbReference>
<feature type="compositionally biased region" description="Polar residues" evidence="6">
    <location>
        <begin position="730"/>
        <end position="741"/>
    </location>
</feature>
<dbReference type="Gene3D" id="3.60.21.10">
    <property type="match status" value="1"/>
</dbReference>
<dbReference type="CDD" id="cd07408">
    <property type="entry name" value="MPP_SA0022_N"/>
    <property type="match status" value="1"/>
</dbReference>
<feature type="compositionally biased region" description="Polar residues" evidence="6">
    <location>
        <begin position="756"/>
        <end position="765"/>
    </location>
</feature>
<dbReference type="InterPro" id="IPR019931">
    <property type="entry name" value="LPXTG_anchor"/>
</dbReference>
<dbReference type="PANTHER" id="PTHR11575:SF24">
    <property type="entry name" value="5'-NUCLEOTIDASE"/>
    <property type="match status" value="1"/>
</dbReference>
<dbReference type="EMBL" id="AIDT01000033">
    <property type="protein sequence ID" value="EIA12923.1"/>
    <property type="molecule type" value="Genomic_DNA"/>
</dbReference>
<accession>A0ABC9PWM8</accession>
<evidence type="ECO:0000313" key="10">
    <source>
        <dbReference type="Proteomes" id="UP000003093"/>
    </source>
</evidence>
<evidence type="ECO:0000256" key="7">
    <source>
        <dbReference type="SAM" id="Phobius"/>
    </source>
</evidence>
<dbReference type="EC" id="3.1.3.5" evidence="9"/>
<name>A0ABC9PWM8_STAA5</name>
<organism evidence="9 10">
    <name type="scientific">Staphylococcus aureus subsp. aureus DR10</name>
    <dbReference type="NCBI Taxonomy" id="1155079"/>
    <lineage>
        <taxon>Bacteria</taxon>
        <taxon>Bacillati</taxon>
        <taxon>Bacillota</taxon>
        <taxon>Bacilli</taxon>
        <taxon>Bacillales</taxon>
        <taxon>Staphylococcaceae</taxon>
        <taxon>Staphylococcus</taxon>
    </lineage>
</organism>
<comment type="caution">
    <text evidence="9">The sequence shown here is derived from an EMBL/GenBank/DDBJ whole genome shotgun (WGS) entry which is preliminary data.</text>
</comment>
<dbReference type="NCBIfam" id="TIGR01167">
    <property type="entry name" value="LPXTG_anchor"/>
    <property type="match status" value="1"/>
</dbReference>
<dbReference type="SUPFAM" id="SSF55816">
    <property type="entry name" value="5'-nucleotidase (syn. UDP-sugar hydrolase), C-terminal domain"/>
    <property type="match status" value="1"/>
</dbReference>
<dbReference type="PROSITE" id="PS50847">
    <property type="entry name" value="GRAM_POS_ANCHORING"/>
    <property type="match status" value="1"/>
</dbReference>
<feature type="domain" description="Gram-positive cocci surface proteins LPxTG" evidence="8">
    <location>
        <begin position="754"/>
        <end position="787"/>
    </location>
</feature>
<feature type="transmembrane region" description="Helical" evidence="7">
    <location>
        <begin position="763"/>
        <end position="781"/>
    </location>
</feature>
<dbReference type="InterPro" id="IPR029052">
    <property type="entry name" value="Metallo-depent_PP-like"/>
</dbReference>
<dbReference type="GO" id="GO:0008253">
    <property type="term" value="F:5'-nucleotidase activity"/>
    <property type="evidence" value="ECO:0007669"/>
    <property type="project" value="UniProtKB-EC"/>
</dbReference>
<dbReference type="InterPro" id="IPR004843">
    <property type="entry name" value="Calcineurin-like_PHP"/>
</dbReference>
<evidence type="ECO:0000259" key="8">
    <source>
        <dbReference type="PROSITE" id="PS50847"/>
    </source>
</evidence>
<dbReference type="InterPro" id="IPR008334">
    <property type="entry name" value="5'-Nucleotdase_C"/>
</dbReference>
<keyword evidence="3" id="KW-0964">Secreted</keyword>
<evidence type="ECO:0000256" key="5">
    <source>
        <dbReference type="ARBA" id="ARBA00023088"/>
    </source>
</evidence>
<dbReference type="InterPro" id="IPR041825">
    <property type="entry name" value="SA0022_N"/>
</dbReference>
<dbReference type="InterPro" id="IPR036907">
    <property type="entry name" value="5'-Nucleotdase_C_sf"/>
</dbReference>
<keyword evidence="5" id="KW-0572">Peptidoglycan-anchor</keyword>
<dbReference type="Pfam" id="PF02872">
    <property type="entry name" value="5_nucleotid_C"/>
    <property type="match status" value="1"/>
</dbReference>
<dbReference type="PRINTS" id="PR01607">
    <property type="entry name" value="APYRASEFAMLY"/>
</dbReference>
<proteinExistence type="predicted"/>
<feature type="region of interest" description="Disordered" evidence="6">
    <location>
        <begin position="61"/>
        <end position="138"/>
    </location>
</feature>
<gene>
    <name evidence="9" type="ORF">ST398NM02_0025</name>
</gene>
<keyword evidence="7" id="KW-0812">Transmembrane</keyword>
<keyword evidence="7" id="KW-0472">Membrane</keyword>
<keyword evidence="2" id="KW-0134">Cell wall</keyword>
<dbReference type="Proteomes" id="UP000003093">
    <property type="component" value="Unassembled WGS sequence"/>
</dbReference>
<dbReference type="InterPro" id="IPR006146">
    <property type="entry name" value="5'-Nucleotdase_CS"/>
</dbReference>
<reference evidence="9 10" key="1">
    <citation type="journal article" date="2012" name="MBio">
        <title>Identification of a highly transmissible animal-independent Staphylococcus aureus ST398 clone with distinct genomic and cell adhesion properties.</title>
        <authorList>
            <person name="Uhlemann A.C."/>
            <person name="Porcella S.F."/>
            <person name="Trivedi S."/>
            <person name="Sullivan S.B."/>
            <person name="Hafer C."/>
            <person name="Kennedy A.D."/>
            <person name="Barbian K.D."/>
            <person name="McCarthy A.J."/>
            <person name="Street C."/>
            <person name="Hirschberg D.L."/>
            <person name="Lipkin W.I."/>
            <person name="Lindsay J.A."/>
            <person name="DeLeo F.R."/>
            <person name="Lowy F.D."/>
        </authorList>
    </citation>
    <scope>NUCLEOTIDE SEQUENCE [LARGE SCALE GENOMIC DNA]</scope>
    <source>
        <strain evidence="9 10">DR10</strain>
    </source>
</reference>